<organism evidence="2 3">
    <name type="scientific">Pichia membranifaciens NRRL Y-2026</name>
    <dbReference type="NCBI Taxonomy" id="763406"/>
    <lineage>
        <taxon>Eukaryota</taxon>
        <taxon>Fungi</taxon>
        <taxon>Dikarya</taxon>
        <taxon>Ascomycota</taxon>
        <taxon>Saccharomycotina</taxon>
        <taxon>Pichiomycetes</taxon>
        <taxon>Pichiales</taxon>
        <taxon>Pichiaceae</taxon>
        <taxon>Pichia</taxon>
    </lineage>
</organism>
<protein>
    <submittedName>
        <fullName evidence="2">Uncharacterized protein</fullName>
    </submittedName>
</protein>
<reference evidence="2 3" key="1">
    <citation type="journal article" date="2016" name="Proc. Natl. Acad. Sci. U.S.A.">
        <title>Comparative genomics of biotechnologically important yeasts.</title>
        <authorList>
            <person name="Riley R."/>
            <person name="Haridas S."/>
            <person name="Wolfe K.H."/>
            <person name="Lopes M.R."/>
            <person name="Hittinger C.T."/>
            <person name="Goeker M."/>
            <person name="Salamov A.A."/>
            <person name="Wisecaver J.H."/>
            <person name="Long T.M."/>
            <person name="Calvey C.H."/>
            <person name="Aerts A.L."/>
            <person name="Barry K.W."/>
            <person name="Choi C."/>
            <person name="Clum A."/>
            <person name="Coughlan A.Y."/>
            <person name="Deshpande S."/>
            <person name="Douglass A.P."/>
            <person name="Hanson S.J."/>
            <person name="Klenk H.-P."/>
            <person name="LaButti K.M."/>
            <person name="Lapidus A."/>
            <person name="Lindquist E.A."/>
            <person name="Lipzen A.M."/>
            <person name="Meier-Kolthoff J.P."/>
            <person name="Ohm R.A."/>
            <person name="Otillar R.P."/>
            <person name="Pangilinan J.L."/>
            <person name="Peng Y."/>
            <person name="Rokas A."/>
            <person name="Rosa C.A."/>
            <person name="Scheuner C."/>
            <person name="Sibirny A.A."/>
            <person name="Slot J.C."/>
            <person name="Stielow J.B."/>
            <person name="Sun H."/>
            <person name="Kurtzman C.P."/>
            <person name="Blackwell M."/>
            <person name="Grigoriev I.V."/>
            <person name="Jeffries T.W."/>
        </authorList>
    </citation>
    <scope>NUCLEOTIDE SEQUENCE [LARGE SCALE GENOMIC DNA]</scope>
    <source>
        <strain evidence="2 3">NRRL Y-2026</strain>
    </source>
</reference>
<feature type="coiled-coil region" evidence="1">
    <location>
        <begin position="161"/>
        <end position="188"/>
    </location>
</feature>
<evidence type="ECO:0000313" key="2">
    <source>
        <dbReference type="EMBL" id="ODQ45305.1"/>
    </source>
</evidence>
<evidence type="ECO:0000313" key="3">
    <source>
        <dbReference type="Proteomes" id="UP000094455"/>
    </source>
</evidence>
<proteinExistence type="predicted"/>
<dbReference type="GeneID" id="30176686"/>
<gene>
    <name evidence="2" type="ORF">PICMEDRAFT_13027</name>
</gene>
<keyword evidence="1" id="KW-0175">Coiled coil</keyword>
<dbReference type="EMBL" id="KV454005">
    <property type="protein sequence ID" value="ODQ45305.1"/>
    <property type="molecule type" value="Genomic_DNA"/>
</dbReference>
<dbReference type="AlphaFoldDB" id="A0A1E3NGM4"/>
<evidence type="ECO:0000256" key="1">
    <source>
        <dbReference type="SAM" id="Coils"/>
    </source>
</evidence>
<dbReference type="RefSeq" id="XP_019016418.1">
    <property type="nucleotide sequence ID" value="XM_019159999.1"/>
</dbReference>
<accession>A0A1E3NGM4</accession>
<name>A0A1E3NGM4_9ASCO</name>
<keyword evidence="3" id="KW-1185">Reference proteome</keyword>
<dbReference type="Proteomes" id="UP000094455">
    <property type="component" value="Unassembled WGS sequence"/>
</dbReference>
<dbReference type="OrthoDB" id="3995132at2759"/>
<sequence length="246" mass="28332">MGSQGRGIGESDELVQLEFQDATLHKQLVETLDDIIYRSIYSKILDEFPGTEDDEDSLLDEAIQKEMLDMKDFDPVLLSSTGELDLDALEKYLKNMVKIRNQIVEQQIITDAYDGEEVDGDLLEEKNRIAKTKLANVENFPENLRKLKEVRTGNLAKLEKMQQLVRTQREMRREVRSAKEEGQITEEELTEIKMRYKKIVGKNLMLGHFITDLIAALNSSNVASDERLLEILMDCGDYSDYDLLYD</sequence>